<dbReference type="GO" id="GO:0046656">
    <property type="term" value="P:folic acid biosynthetic process"/>
    <property type="evidence" value="ECO:0007669"/>
    <property type="project" value="UniProtKB-KW"/>
</dbReference>
<evidence type="ECO:0000256" key="2">
    <source>
        <dbReference type="ARBA" id="ARBA00001946"/>
    </source>
</evidence>
<evidence type="ECO:0000256" key="3">
    <source>
        <dbReference type="ARBA" id="ARBA00004763"/>
    </source>
</evidence>
<comment type="function">
    <text evidence="12">Catalyzes the condensation of para-aminobenzoate (pABA) with 6-hydroxymethyl-7,8-dihydropterin diphosphate (DHPt-PP) to form 7,8-dihydropteroate (H2Pte), the immediate precursor of folate derivatives.</text>
</comment>
<comment type="caution">
    <text evidence="14">The sequence shown here is derived from an EMBL/GenBank/DDBJ whole genome shotgun (WGS) entry which is preliminary data.</text>
</comment>
<evidence type="ECO:0000256" key="9">
    <source>
        <dbReference type="ARBA" id="ARBA00022842"/>
    </source>
</evidence>
<dbReference type="FunFam" id="3.20.20.20:FF:000006">
    <property type="entry name" value="Dihydropteroate synthase"/>
    <property type="match status" value="1"/>
</dbReference>
<keyword evidence="9 12" id="KW-0460">Magnesium</keyword>
<feature type="domain" description="Pterin-binding" evidence="13">
    <location>
        <begin position="34"/>
        <end position="287"/>
    </location>
</feature>
<comment type="pathway">
    <text evidence="3 12">Cofactor biosynthesis; tetrahydrofolate biosynthesis; 7,8-dihydrofolate from 2-amino-4-hydroxy-6-hydroxymethyl-7,8-dihydropteridine diphosphate and 4-aminobenzoate: step 1/2.</text>
</comment>
<dbReference type="InterPro" id="IPR045031">
    <property type="entry name" value="DHP_synth-like"/>
</dbReference>
<gene>
    <name evidence="14" type="primary">folP</name>
    <name evidence="14" type="ORF">GWO12_05280</name>
</gene>
<proteinExistence type="inferred from homology"/>
<dbReference type="PROSITE" id="PS50972">
    <property type="entry name" value="PTERIN_BINDING"/>
    <property type="match status" value="1"/>
</dbReference>
<reference evidence="14 15" key="1">
    <citation type="submission" date="2020-01" db="EMBL/GenBank/DDBJ databases">
        <title>Genomes assembled from Gulf of Kutch pelagic sediment metagenomes.</title>
        <authorList>
            <person name="Chandrashekar M."/>
            <person name="Mahajan M.S."/>
            <person name="Dave K.J."/>
            <person name="Vatsa P."/>
            <person name="Nathani N.M."/>
        </authorList>
    </citation>
    <scope>NUCLEOTIDE SEQUENCE [LARGE SCALE GENOMIC DNA]</scope>
    <source>
        <strain evidence="14">KS3-K002</strain>
    </source>
</reference>
<dbReference type="AlphaFoldDB" id="A0AAE5CBF0"/>
<keyword evidence="8 12" id="KW-0479">Metal-binding</keyword>
<evidence type="ECO:0000313" key="15">
    <source>
        <dbReference type="Proteomes" id="UP000702544"/>
    </source>
</evidence>
<evidence type="ECO:0000259" key="13">
    <source>
        <dbReference type="PROSITE" id="PS50972"/>
    </source>
</evidence>
<evidence type="ECO:0000256" key="4">
    <source>
        <dbReference type="ARBA" id="ARBA00009503"/>
    </source>
</evidence>
<dbReference type="Pfam" id="PF00809">
    <property type="entry name" value="Pterin_bind"/>
    <property type="match status" value="1"/>
</dbReference>
<evidence type="ECO:0000256" key="12">
    <source>
        <dbReference type="RuleBase" id="RU361205"/>
    </source>
</evidence>
<comment type="similarity">
    <text evidence="4 12">Belongs to the DHPS family.</text>
</comment>
<evidence type="ECO:0000256" key="7">
    <source>
        <dbReference type="ARBA" id="ARBA00022679"/>
    </source>
</evidence>
<evidence type="ECO:0000256" key="5">
    <source>
        <dbReference type="ARBA" id="ARBA00012458"/>
    </source>
</evidence>
<accession>A0AAE5CBF0</accession>
<dbReference type="NCBIfam" id="TIGR01496">
    <property type="entry name" value="DHPS"/>
    <property type="match status" value="1"/>
</dbReference>
<dbReference type="PROSITE" id="PS00792">
    <property type="entry name" value="DHPS_1"/>
    <property type="match status" value="1"/>
</dbReference>
<keyword evidence="7 12" id="KW-0808">Transferase</keyword>
<dbReference type="SUPFAM" id="SSF51717">
    <property type="entry name" value="Dihydropteroate synthetase-like"/>
    <property type="match status" value="1"/>
</dbReference>
<sequence length="302" mass="32198">MARTAAREGNPHSLPAVDRRYWRTARRTIDLEKPVLMGILNVTPDSFSDGGRFFDRDSALRQADALVEGGADIVDVGGESTRPGSAPVDVDEELRRVLPVIEAAVDRVDVPISIDTTKAAVAQAALDAGAEIVNDISGLRFDPQLASVVAEAGAGLVVMHIRGQPRTMQQDTHYDDLVGEVMAGLRESTSRAIAAGCEADGVVIDPGIGFGKTAEGNVILLNSLDRFQELGFPILVGPSRKSFIGKILDLDVGERVEATIAACVVSFMRGARIFRVHDVQPTRRALDMASAIARWGSGAESD</sequence>
<dbReference type="InterPro" id="IPR011005">
    <property type="entry name" value="Dihydropteroate_synth-like_sf"/>
</dbReference>
<evidence type="ECO:0000313" key="14">
    <source>
        <dbReference type="EMBL" id="NIR74508.1"/>
    </source>
</evidence>
<evidence type="ECO:0000256" key="8">
    <source>
        <dbReference type="ARBA" id="ARBA00022723"/>
    </source>
</evidence>
<organism evidence="14 15">
    <name type="scientific">Candidatus Kutchimonas denitrificans</name>
    <dbReference type="NCBI Taxonomy" id="3056748"/>
    <lineage>
        <taxon>Bacteria</taxon>
        <taxon>Pseudomonadati</taxon>
        <taxon>Gemmatimonadota</taxon>
        <taxon>Gemmatimonadia</taxon>
        <taxon>Candidatus Palauibacterales</taxon>
        <taxon>Candidatus Palauibacteraceae</taxon>
        <taxon>Candidatus Kutchimonas</taxon>
    </lineage>
</organism>
<comment type="catalytic activity">
    <reaction evidence="1">
        <text>(7,8-dihydropterin-6-yl)methyl diphosphate + 4-aminobenzoate = 7,8-dihydropteroate + diphosphate</text>
        <dbReference type="Rhea" id="RHEA:19949"/>
        <dbReference type="ChEBI" id="CHEBI:17836"/>
        <dbReference type="ChEBI" id="CHEBI:17839"/>
        <dbReference type="ChEBI" id="CHEBI:33019"/>
        <dbReference type="ChEBI" id="CHEBI:72950"/>
        <dbReference type="EC" id="2.5.1.15"/>
    </reaction>
</comment>
<dbReference type="CDD" id="cd00739">
    <property type="entry name" value="DHPS"/>
    <property type="match status" value="1"/>
</dbReference>
<evidence type="ECO:0000256" key="10">
    <source>
        <dbReference type="ARBA" id="ARBA00022909"/>
    </source>
</evidence>
<dbReference type="PROSITE" id="PS00793">
    <property type="entry name" value="DHPS_2"/>
    <property type="match status" value="1"/>
</dbReference>
<dbReference type="GO" id="GO:0005829">
    <property type="term" value="C:cytosol"/>
    <property type="evidence" value="ECO:0007669"/>
    <property type="project" value="TreeGrafter"/>
</dbReference>
<evidence type="ECO:0000256" key="1">
    <source>
        <dbReference type="ARBA" id="ARBA00000012"/>
    </source>
</evidence>
<dbReference type="InterPro" id="IPR000489">
    <property type="entry name" value="Pterin-binding_dom"/>
</dbReference>
<dbReference type="EC" id="2.5.1.15" evidence="5 12"/>
<dbReference type="GO" id="GO:0046654">
    <property type="term" value="P:tetrahydrofolate biosynthetic process"/>
    <property type="evidence" value="ECO:0007669"/>
    <property type="project" value="TreeGrafter"/>
</dbReference>
<dbReference type="GO" id="GO:0046872">
    <property type="term" value="F:metal ion binding"/>
    <property type="evidence" value="ECO:0007669"/>
    <property type="project" value="UniProtKB-KW"/>
</dbReference>
<dbReference type="EMBL" id="JAACAK010000046">
    <property type="protein sequence ID" value="NIR74508.1"/>
    <property type="molecule type" value="Genomic_DNA"/>
</dbReference>
<comment type="cofactor">
    <cofactor evidence="2 12">
        <name>Mg(2+)</name>
        <dbReference type="ChEBI" id="CHEBI:18420"/>
    </cofactor>
</comment>
<name>A0AAE5CBF0_9BACT</name>
<protein>
    <recommendedName>
        <fullName evidence="6 12">Dihydropteroate synthase</fullName>
        <shortName evidence="12">DHPS</shortName>
        <ecNumber evidence="5 12">2.5.1.15</ecNumber>
    </recommendedName>
    <alternativeName>
        <fullName evidence="11 12">Dihydropteroate pyrophosphorylase</fullName>
    </alternativeName>
</protein>
<dbReference type="Gene3D" id="3.20.20.20">
    <property type="entry name" value="Dihydropteroate synthase-like"/>
    <property type="match status" value="1"/>
</dbReference>
<evidence type="ECO:0000256" key="6">
    <source>
        <dbReference type="ARBA" id="ARBA00016919"/>
    </source>
</evidence>
<dbReference type="PANTHER" id="PTHR20941">
    <property type="entry name" value="FOLATE SYNTHESIS PROTEINS"/>
    <property type="match status" value="1"/>
</dbReference>
<dbReference type="Proteomes" id="UP000702544">
    <property type="component" value="Unassembled WGS sequence"/>
</dbReference>
<dbReference type="GO" id="GO:0004156">
    <property type="term" value="F:dihydropteroate synthase activity"/>
    <property type="evidence" value="ECO:0007669"/>
    <property type="project" value="UniProtKB-EC"/>
</dbReference>
<dbReference type="PANTHER" id="PTHR20941:SF1">
    <property type="entry name" value="FOLIC ACID SYNTHESIS PROTEIN FOL1"/>
    <property type="match status" value="1"/>
</dbReference>
<evidence type="ECO:0000256" key="11">
    <source>
        <dbReference type="ARBA" id="ARBA00030193"/>
    </source>
</evidence>
<keyword evidence="10 12" id="KW-0289">Folate biosynthesis</keyword>
<dbReference type="InterPro" id="IPR006390">
    <property type="entry name" value="DHP_synth_dom"/>
</dbReference>